<keyword evidence="5" id="KW-0862">Zinc</keyword>
<comment type="subcellular location">
    <subcellularLocation>
        <location evidence="1">Nucleus</location>
    </subcellularLocation>
</comment>
<dbReference type="SUPFAM" id="SSF57667">
    <property type="entry name" value="beta-beta-alpha zinc fingers"/>
    <property type="match status" value="2"/>
</dbReference>
<dbReference type="PROSITE" id="PS50157">
    <property type="entry name" value="ZINC_FINGER_C2H2_2"/>
    <property type="match status" value="3"/>
</dbReference>
<dbReference type="InterPro" id="IPR013087">
    <property type="entry name" value="Znf_C2H2_type"/>
</dbReference>
<dbReference type="GO" id="GO:0045596">
    <property type="term" value="P:negative regulation of cell differentiation"/>
    <property type="evidence" value="ECO:0007669"/>
    <property type="project" value="UniProtKB-ARBA"/>
</dbReference>
<evidence type="ECO:0000313" key="11">
    <source>
        <dbReference type="EMBL" id="TNN51692.1"/>
    </source>
</evidence>
<organism evidence="11 12">
    <name type="scientific">Liparis tanakae</name>
    <name type="common">Tanaka's snailfish</name>
    <dbReference type="NCBI Taxonomy" id="230148"/>
    <lineage>
        <taxon>Eukaryota</taxon>
        <taxon>Metazoa</taxon>
        <taxon>Chordata</taxon>
        <taxon>Craniata</taxon>
        <taxon>Vertebrata</taxon>
        <taxon>Euteleostomi</taxon>
        <taxon>Actinopterygii</taxon>
        <taxon>Neopterygii</taxon>
        <taxon>Teleostei</taxon>
        <taxon>Neoteleostei</taxon>
        <taxon>Acanthomorphata</taxon>
        <taxon>Eupercaria</taxon>
        <taxon>Perciformes</taxon>
        <taxon>Cottioidei</taxon>
        <taxon>Cottales</taxon>
        <taxon>Liparidae</taxon>
        <taxon>Liparis</taxon>
    </lineage>
</organism>
<dbReference type="FunFam" id="3.30.160.60:FF:001498">
    <property type="entry name" value="Zinc finger protein 404"/>
    <property type="match status" value="1"/>
</dbReference>
<dbReference type="InterPro" id="IPR036236">
    <property type="entry name" value="Znf_C2H2_sf"/>
</dbReference>
<keyword evidence="12" id="KW-1185">Reference proteome</keyword>
<dbReference type="PANTHER" id="PTHR16515">
    <property type="entry name" value="PR DOMAIN ZINC FINGER PROTEIN"/>
    <property type="match status" value="1"/>
</dbReference>
<dbReference type="GO" id="GO:0010468">
    <property type="term" value="P:regulation of gene expression"/>
    <property type="evidence" value="ECO:0007669"/>
    <property type="project" value="TreeGrafter"/>
</dbReference>
<evidence type="ECO:0000256" key="6">
    <source>
        <dbReference type="ARBA" id="ARBA00023242"/>
    </source>
</evidence>
<feature type="region of interest" description="Disordered" evidence="9">
    <location>
        <begin position="108"/>
        <end position="127"/>
    </location>
</feature>
<evidence type="ECO:0000256" key="9">
    <source>
        <dbReference type="SAM" id="MobiDB-lite"/>
    </source>
</evidence>
<feature type="compositionally biased region" description="Polar residues" evidence="9">
    <location>
        <begin position="191"/>
        <end position="200"/>
    </location>
</feature>
<feature type="domain" description="C2H2-type" evidence="10">
    <location>
        <begin position="300"/>
        <end position="327"/>
    </location>
</feature>
<comment type="caution">
    <text evidence="11">The sequence shown here is derived from an EMBL/GenBank/DDBJ whole genome shotgun (WGS) entry which is preliminary data.</text>
</comment>
<keyword evidence="2" id="KW-0479">Metal-binding</keyword>
<evidence type="ECO:0000313" key="12">
    <source>
        <dbReference type="Proteomes" id="UP000314294"/>
    </source>
</evidence>
<keyword evidence="3" id="KW-0677">Repeat</keyword>
<dbReference type="OrthoDB" id="10027876at2759"/>
<dbReference type="Gene3D" id="3.30.160.60">
    <property type="entry name" value="Classic Zinc Finger"/>
    <property type="match status" value="3"/>
</dbReference>
<evidence type="ECO:0000256" key="4">
    <source>
        <dbReference type="ARBA" id="ARBA00022771"/>
    </source>
</evidence>
<dbReference type="PROSITE" id="PS00028">
    <property type="entry name" value="ZINC_FINGER_C2H2_1"/>
    <property type="match status" value="3"/>
</dbReference>
<dbReference type="FunFam" id="3.30.160.60:FF:000912">
    <property type="entry name" value="Zinc finger protein 660"/>
    <property type="match status" value="1"/>
</dbReference>
<evidence type="ECO:0000259" key="10">
    <source>
        <dbReference type="PROSITE" id="PS50157"/>
    </source>
</evidence>
<evidence type="ECO:0000256" key="2">
    <source>
        <dbReference type="ARBA" id="ARBA00022723"/>
    </source>
</evidence>
<feature type="domain" description="C2H2-type" evidence="10">
    <location>
        <begin position="328"/>
        <end position="353"/>
    </location>
</feature>
<dbReference type="InterPro" id="IPR050331">
    <property type="entry name" value="Zinc_finger"/>
</dbReference>
<keyword evidence="4 7" id="KW-0863">Zinc-finger</keyword>
<evidence type="ECO:0000256" key="7">
    <source>
        <dbReference type="PROSITE-ProRule" id="PRU00042"/>
    </source>
</evidence>
<evidence type="ECO:0000256" key="1">
    <source>
        <dbReference type="ARBA" id="ARBA00004123"/>
    </source>
</evidence>
<dbReference type="GO" id="GO:0008270">
    <property type="term" value="F:zinc ion binding"/>
    <property type="evidence" value="ECO:0007669"/>
    <property type="project" value="UniProtKB-KW"/>
</dbReference>
<dbReference type="GO" id="GO:0005634">
    <property type="term" value="C:nucleus"/>
    <property type="evidence" value="ECO:0007669"/>
    <property type="project" value="UniProtKB-SubCell"/>
</dbReference>
<keyword evidence="6" id="KW-0539">Nucleus</keyword>
<feature type="compositionally biased region" description="Polar residues" evidence="9">
    <location>
        <begin position="210"/>
        <end position="224"/>
    </location>
</feature>
<dbReference type="AlphaFoldDB" id="A0A4Z2GGA3"/>
<dbReference type="SMART" id="SM00355">
    <property type="entry name" value="ZnF_C2H2"/>
    <property type="match status" value="3"/>
</dbReference>
<feature type="coiled-coil region" evidence="8">
    <location>
        <begin position="30"/>
        <end position="64"/>
    </location>
</feature>
<dbReference type="Proteomes" id="UP000314294">
    <property type="component" value="Unassembled WGS sequence"/>
</dbReference>
<dbReference type="EMBL" id="SRLO01000573">
    <property type="protein sequence ID" value="TNN51692.1"/>
    <property type="molecule type" value="Genomic_DNA"/>
</dbReference>
<feature type="compositionally biased region" description="Basic and acidic residues" evidence="9">
    <location>
        <begin position="108"/>
        <end position="121"/>
    </location>
</feature>
<keyword evidence="8" id="KW-0175">Coiled coil</keyword>
<proteinExistence type="predicted"/>
<dbReference type="Pfam" id="PF00096">
    <property type="entry name" value="zf-C2H2"/>
    <property type="match status" value="2"/>
</dbReference>
<accession>A0A4Z2GGA3</accession>
<reference evidence="11 12" key="1">
    <citation type="submission" date="2019-03" db="EMBL/GenBank/DDBJ databases">
        <title>First draft genome of Liparis tanakae, snailfish: a comprehensive survey of snailfish specific genes.</title>
        <authorList>
            <person name="Kim W."/>
            <person name="Song I."/>
            <person name="Jeong J.-H."/>
            <person name="Kim D."/>
            <person name="Kim S."/>
            <person name="Ryu S."/>
            <person name="Song J.Y."/>
            <person name="Lee S.K."/>
        </authorList>
    </citation>
    <scope>NUCLEOTIDE SEQUENCE [LARGE SCALE GENOMIC DNA]</scope>
    <source>
        <tissue evidence="11">Muscle</tissue>
    </source>
</reference>
<feature type="region of interest" description="Disordered" evidence="9">
    <location>
        <begin position="191"/>
        <end position="230"/>
    </location>
</feature>
<evidence type="ECO:0000256" key="3">
    <source>
        <dbReference type="ARBA" id="ARBA00022737"/>
    </source>
</evidence>
<evidence type="ECO:0000256" key="8">
    <source>
        <dbReference type="SAM" id="Coils"/>
    </source>
</evidence>
<feature type="domain" description="C2H2-type" evidence="10">
    <location>
        <begin position="272"/>
        <end position="299"/>
    </location>
</feature>
<name>A0A4Z2GGA3_9TELE</name>
<dbReference type="FunFam" id="3.30.160.60:FF:000516">
    <property type="entry name" value="zinc finger protein 771"/>
    <property type="match status" value="1"/>
</dbReference>
<sequence>MSKLERLNARVAKLLTEAVHEVLGVVKETVSEYQEKTARTQRENESLKRRLQDLQDKMNRSSIAALPPCSPSPEETEDMLSQEQDLLLALRQDLGLALQISGHRADHDVKQESYDDTEPRAECNAQPTTEECVARQEAATPIIEDAMTLHAYADDTENVAVSPNSACTSQYGASLGVDLAIIKREFELTDCTTSEPSAPQRQYGGCVDLSGNSSRQNSAETDGSQVGAEPHGRVFAHSRHGAPRRHGFAKTNRGAFEGRKIRMEHFTGEESHLCVVCGKTFSRIGNLRIHQRCHTGEKPYGCVQCGRRFSQAGDLKKHKRVHTGEKPYYCNQCGKSFSRGENLKRHKKIHIGEILQLQQAWRQQQQ</sequence>
<gene>
    <name evidence="11" type="primary">ZNF286A</name>
    <name evidence="11" type="ORF">EYF80_038104</name>
</gene>
<dbReference type="Pfam" id="PF13912">
    <property type="entry name" value="zf-C2H2_6"/>
    <property type="match status" value="1"/>
</dbReference>
<dbReference type="PANTHER" id="PTHR16515:SF58">
    <property type="entry name" value="ZINC FINGER PROTEIN 22"/>
    <property type="match status" value="1"/>
</dbReference>
<evidence type="ECO:0000256" key="5">
    <source>
        <dbReference type="ARBA" id="ARBA00022833"/>
    </source>
</evidence>
<protein>
    <submittedName>
        <fullName evidence="11">Zinc finger protein 286A</fullName>
    </submittedName>
</protein>